<dbReference type="EMBL" id="LR797370">
    <property type="protein sequence ID" value="CAB4210556.1"/>
    <property type="molecule type" value="Genomic_DNA"/>
</dbReference>
<dbReference type="EMBL" id="LR797011">
    <property type="protein sequence ID" value="CAB4181516.1"/>
    <property type="molecule type" value="Genomic_DNA"/>
</dbReference>
<proteinExistence type="predicted"/>
<dbReference type="EMBL" id="LR798372">
    <property type="protein sequence ID" value="CAB5227111.1"/>
    <property type="molecule type" value="Genomic_DNA"/>
</dbReference>
<accession>A0A6J7XAK0</accession>
<protein>
    <submittedName>
        <fullName evidence="5">Uncharacterized protein</fullName>
    </submittedName>
</protein>
<dbReference type="EMBL" id="LR796938">
    <property type="protein sequence ID" value="CAB4176279.1"/>
    <property type="molecule type" value="Genomic_DNA"/>
</dbReference>
<name>A0A6J7XAK0_9CAUD</name>
<evidence type="ECO:0000313" key="3">
    <source>
        <dbReference type="EMBL" id="CAB4198746.1"/>
    </source>
</evidence>
<evidence type="ECO:0000313" key="5">
    <source>
        <dbReference type="EMBL" id="CAB5227111.1"/>
    </source>
</evidence>
<dbReference type="EMBL" id="LR797263">
    <property type="protein sequence ID" value="CAB4198746.1"/>
    <property type="molecule type" value="Genomic_DNA"/>
</dbReference>
<gene>
    <name evidence="2" type="ORF">UFOVP1075_45</name>
    <name evidence="3" type="ORF">UFOVP1312_37</name>
    <name evidence="4" type="ORF">UFOVP1426_21</name>
    <name evidence="5" type="ORF">UFOVP1522_2</name>
    <name evidence="1" type="ORF">UFOVP989_21</name>
</gene>
<evidence type="ECO:0000313" key="4">
    <source>
        <dbReference type="EMBL" id="CAB4210556.1"/>
    </source>
</evidence>
<reference evidence="5" key="1">
    <citation type="submission" date="2020-05" db="EMBL/GenBank/DDBJ databases">
        <authorList>
            <person name="Chiriac C."/>
            <person name="Salcher M."/>
            <person name="Ghai R."/>
            <person name="Kavagutti S V."/>
        </authorList>
    </citation>
    <scope>NUCLEOTIDE SEQUENCE</scope>
</reference>
<evidence type="ECO:0000313" key="2">
    <source>
        <dbReference type="EMBL" id="CAB4181516.1"/>
    </source>
</evidence>
<evidence type="ECO:0000313" key="1">
    <source>
        <dbReference type="EMBL" id="CAB4176279.1"/>
    </source>
</evidence>
<organism evidence="5">
    <name type="scientific">uncultured Caudovirales phage</name>
    <dbReference type="NCBI Taxonomy" id="2100421"/>
    <lineage>
        <taxon>Viruses</taxon>
        <taxon>Duplodnaviria</taxon>
        <taxon>Heunggongvirae</taxon>
        <taxon>Uroviricota</taxon>
        <taxon>Caudoviricetes</taxon>
        <taxon>Peduoviridae</taxon>
        <taxon>Maltschvirus</taxon>
        <taxon>Maltschvirus maltsch</taxon>
    </lineage>
</organism>
<sequence>MRGGGKMNEDPYEIRRTIFKNLPVEDLVNVQNGVNEELERLNRDASMIGEALMSHIFTIINKL</sequence>